<feature type="domain" description="HTH cro/C1-type" evidence="2">
    <location>
        <begin position="6"/>
        <end position="60"/>
    </location>
</feature>
<reference evidence="3" key="1">
    <citation type="submission" date="2021-02" db="EMBL/GenBank/DDBJ databases">
        <title>Skermanella TT6 skin isolate.</title>
        <authorList>
            <person name="Lee K."/>
            <person name="Ganzorig M."/>
        </authorList>
    </citation>
    <scope>NUCLEOTIDE SEQUENCE</scope>
    <source>
        <strain evidence="3">TT6</strain>
    </source>
</reference>
<protein>
    <submittedName>
        <fullName evidence="3">ImmA/IrrE family metallo-endopeptidase</fullName>
    </submittedName>
</protein>
<evidence type="ECO:0000259" key="2">
    <source>
        <dbReference type="PROSITE" id="PS50943"/>
    </source>
</evidence>
<dbReference type="SUPFAM" id="SSF47413">
    <property type="entry name" value="lambda repressor-like DNA-binding domains"/>
    <property type="match status" value="1"/>
</dbReference>
<dbReference type="Pfam" id="PF06114">
    <property type="entry name" value="Peptidase_M78"/>
    <property type="match status" value="1"/>
</dbReference>
<dbReference type="PANTHER" id="PTHR43236">
    <property type="entry name" value="ANTITOXIN HIGA1"/>
    <property type="match status" value="1"/>
</dbReference>
<dbReference type="InterPro" id="IPR052345">
    <property type="entry name" value="Rad_response_metalloprotease"/>
</dbReference>
<dbReference type="InterPro" id="IPR010359">
    <property type="entry name" value="IrrE_HExxH"/>
</dbReference>
<comment type="similarity">
    <text evidence="1">Belongs to the short-chain fatty acyl-CoA assimilation regulator (ScfR) family.</text>
</comment>
<dbReference type="EMBL" id="CP067420">
    <property type="protein sequence ID" value="QQP88691.1"/>
    <property type="molecule type" value="Genomic_DNA"/>
</dbReference>
<sequence>MNGDRLRVARQRRAMTKKHLAEMMSVTPRTITGWEADEYPPDERNLWKLSDVLGFPVSFFELDDTAKTMTEAVSFRSLTKKTAGQRDAVLAMCDIAKDVATWIAERFGIPSPAVPDLRDEDPTIAAILLRREWGLGNRPIKNMVHLLEAKGVRVFALVENCREVDACSFWSDGVPFVMLNTETSNERCRFDMAHELGHLVLHKHAAPTGRAAENEANAFASEFLMPESSVRATNVDYWSIRSLIEKKKLWNVSALALAYRLHYLGLMSEWHFKSLNIELGRRGYKNKEPDGSPKEQSEIFDAVLRVMRERGISLRFAANEMSIPEGELIGLMYGLAKLPIDGFARQAAEQRNGTHLRVVK</sequence>
<organism evidence="3 4">
    <name type="scientific">Skermanella cutis</name>
    <dbReference type="NCBI Taxonomy" id="2775420"/>
    <lineage>
        <taxon>Bacteria</taxon>
        <taxon>Pseudomonadati</taxon>
        <taxon>Pseudomonadota</taxon>
        <taxon>Alphaproteobacteria</taxon>
        <taxon>Rhodospirillales</taxon>
        <taxon>Azospirillaceae</taxon>
        <taxon>Skermanella</taxon>
    </lineage>
</organism>
<dbReference type="CDD" id="cd00093">
    <property type="entry name" value="HTH_XRE"/>
    <property type="match status" value="1"/>
</dbReference>
<gene>
    <name evidence="3" type="ORF">IGS68_22130</name>
</gene>
<dbReference type="Pfam" id="PF01381">
    <property type="entry name" value="HTH_3"/>
    <property type="match status" value="1"/>
</dbReference>
<name>A0ABX7B2Y1_9PROT</name>
<accession>A0ABX7B2Y1</accession>
<dbReference type="SMART" id="SM00530">
    <property type="entry name" value="HTH_XRE"/>
    <property type="match status" value="1"/>
</dbReference>
<dbReference type="InterPro" id="IPR001387">
    <property type="entry name" value="Cro/C1-type_HTH"/>
</dbReference>
<evidence type="ECO:0000313" key="4">
    <source>
        <dbReference type="Proteomes" id="UP000595197"/>
    </source>
</evidence>
<dbReference type="PANTHER" id="PTHR43236:SF1">
    <property type="entry name" value="BLL7220 PROTEIN"/>
    <property type="match status" value="1"/>
</dbReference>
<proteinExistence type="inferred from homology"/>
<dbReference type="PROSITE" id="PS50943">
    <property type="entry name" value="HTH_CROC1"/>
    <property type="match status" value="1"/>
</dbReference>
<dbReference type="InterPro" id="IPR010982">
    <property type="entry name" value="Lambda_DNA-bd_dom_sf"/>
</dbReference>
<dbReference type="Gene3D" id="1.10.10.2910">
    <property type="match status" value="1"/>
</dbReference>
<keyword evidence="4" id="KW-1185">Reference proteome</keyword>
<dbReference type="Proteomes" id="UP000595197">
    <property type="component" value="Chromosome"/>
</dbReference>
<evidence type="ECO:0000256" key="1">
    <source>
        <dbReference type="ARBA" id="ARBA00007227"/>
    </source>
</evidence>
<dbReference type="Gene3D" id="1.10.260.40">
    <property type="entry name" value="lambda repressor-like DNA-binding domains"/>
    <property type="match status" value="1"/>
</dbReference>
<dbReference type="RefSeq" id="WP_201073949.1">
    <property type="nucleotide sequence ID" value="NZ_CP067420.1"/>
</dbReference>
<evidence type="ECO:0000313" key="3">
    <source>
        <dbReference type="EMBL" id="QQP88691.1"/>
    </source>
</evidence>